<dbReference type="SMART" id="SM00342">
    <property type="entry name" value="HTH_ARAC"/>
    <property type="match status" value="1"/>
</dbReference>
<name>A0A1S2VKI6_9BACT</name>
<reference evidence="5 6" key="1">
    <citation type="submission" date="2016-10" db="EMBL/GenBank/DDBJ databases">
        <title>Arsenicibacter rosenii gen. nov., sp. nov., an efficient arsenic-methylating bacterium isolated from an arsenic-contaminated paddy soil.</title>
        <authorList>
            <person name="Huang K."/>
        </authorList>
    </citation>
    <scope>NUCLEOTIDE SEQUENCE [LARGE SCALE GENOMIC DNA]</scope>
    <source>
        <strain evidence="5 6">SM-1</strain>
    </source>
</reference>
<feature type="domain" description="HTH araC/xylS-type" evidence="4">
    <location>
        <begin position="188"/>
        <end position="286"/>
    </location>
</feature>
<protein>
    <submittedName>
        <fullName evidence="5">AraC family transcriptional regulator</fullName>
    </submittedName>
</protein>
<dbReference type="InterPro" id="IPR009057">
    <property type="entry name" value="Homeodomain-like_sf"/>
</dbReference>
<dbReference type="OrthoDB" id="792101at2"/>
<dbReference type="PANTHER" id="PTHR43280">
    <property type="entry name" value="ARAC-FAMILY TRANSCRIPTIONAL REGULATOR"/>
    <property type="match status" value="1"/>
</dbReference>
<dbReference type="GO" id="GO:0043565">
    <property type="term" value="F:sequence-specific DNA binding"/>
    <property type="evidence" value="ECO:0007669"/>
    <property type="project" value="InterPro"/>
</dbReference>
<comment type="caution">
    <text evidence="5">The sequence shown here is derived from an EMBL/GenBank/DDBJ whole genome shotgun (WGS) entry which is preliminary data.</text>
</comment>
<keyword evidence="2" id="KW-0238">DNA-binding</keyword>
<dbReference type="Gene3D" id="1.10.10.60">
    <property type="entry name" value="Homeodomain-like"/>
    <property type="match status" value="2"/>
</dbReference>
<evidence type="ECO:0000259" key="4">
    <source>
        <dbReference type="PROSITE" id="PS01124"/>
    </source>
</evidence>
<dbReference type="AlphaFoldDB" id="A0A1S2VKI6"/>
<dbReference type="InterPro" id="IPR014710">
    <property type="entry name" value="RmlC-like_jellyroll"/>
</dbReference>
<sequence length="292" mass="33790">MKPLFRKLTVKHESSFTVRHDELPHFKNIWHYHPELELHYILKGEGVRFIGDKISNFSHGEIVLVGENLPHTWRSSDEYFQGNPDLNVEVIVIQFLPNCLGEDLLKLPEAYLIPKLFEKAKSGMVITGETRDKLASLMSASLTATNLDRIILLLSILKTLAETDEYSTIVTGQHVFYQSNEADTIRLNKVCNYTLSNYKKDITLEEISSISNLSVTSFCRYFKLMTNKSYYDFLIEIRISHACRALVETKTPTEVICFECGFNNVSNFYRHFKKVTGLTPLEYKRKYLNKIK</sequence>
<dbReference type="RefSeq" id="WP_071503809.1">
    <property type="nucleotide sequence ID" value="NZ_MORL01000006.1"/>
</dbReference>
<keyword evidence="3" id="KW-0804">Transcription</keyword>
<dbReference type="Proteomes" id="UP000181790">
    <property type="component" value="Unassembled WGS sequence"/>
</dbReference>
<dbReference type="Pfam" id="PF12833">
    <property type="entry name" value="HTH_18"/>
    <property type="match status" value="1"/>
</dbReference>
<dbReference type="Gene3D" id="2.60.120.10">
    <property type="entry name" value="Jelly Rolls"/>
    <property type="match status" value="1"/>
</dbReference>
<gene>
    <name evidence="5" type="ORF">BLX24_14205</name>
</gene>
<evidence type="ECO:0000313" key="5">
    <source>
        <dbReference type="EMBL" id="OIN58706.1"/>
    </source>
</evidence>
<evidence type="ECO:0000256" key="2">
    <source>
        <dbReference type="ARBA" id="ARBA00023125"/>
    </source>
</evidence>
<dbReference type="SUPFAM" id="SSF46689">
    <property type="entry name" value="Homeodomain-like"/>
    <property type="match status" value="2"/>
</dbReference>
<organism evidence="5 6">
    <name type="scientific">Arsenicibacter rosenii</name>
    <dbReference type="NCBI Taxonomy" id="1750698"/>
    <lineage>
        <taxon>Bacteria</taxon>
        <taxon>Pseudomonadati</taxon>
        <taxon>Bacteroidota</taxon>
        <taxon>Cytophagia</taxon>
        <taxon>Cytophagales</taxon>
        <taxon>Spirosomataceae</taxon>
        <taxon>Arsenicibacter</taxon>
    </lineage>
</organism>
<dbReference type="PROSITE" id="PS01124">
    <property type="entry name" value="HTH_ARAC_FAMILY_2"/>
    <property type="match status" value="1"/>
</dbReference>
<dbReference type="InterPro" id="IPR003313">
    <property type="entry name" value="AraC-bd"/>
</dbReference>
<evidence type="ECO:0000256" key="1">
    <source>
        <dbReference type="ARBA" id="ARBA00023015"/>
    </source>
</evidence>
<dbReference type="GO" id="GO:0003700">
    <property type="term" value="F:DNA-binding transcription factor activity"/>
    <property type="evidence" value="ECO:0007669"/>
    <property type="project" value="InterPro"/>
</dbReference>
<accession>A0A1S2VKI6</accession>
<keyword evidence="1" id="KW-0805">Transcription regulation</keyword>
<dbReference type="EMBL" id="MORL01000006">
    <property type="protein sequence ID" value="OIN58706.1"/>
    <property type="molecule type" value="Genomic_DNA"/>
</dbReference>
<keyword evidence="6" id="KW-1185">Reference proteome</keyword>
<dbReference type="Pfam" id="PF02311">
    <property type="entry name" value="AraC_binding"/>
    <property type="match status" value="1"/>
</dbReference>
<dbReference type="CDD" id="cd06976">
    <property type="entry name" value="cupin_MtlR-like_N"/>
    <property type="match status" value="1"/>
</dbReference>
<evidence type="ECO:0000313" key="6">
    <source>
        <dbReference type="Proteomes" id="UP000181790"/>
    </source>
</evidence>
<evidence type="ECO:0000256" key="3">
    <source>
        <dbReference type="ARBA" id="ARBA00023163"/>
    </source>
</evidence>
<dbReference type="PANTHER" id="PTHR43280:SF27">
    <property type="entry name" value="TRANSCRIPTIONAL REGULATOR MTLR"/>
    <property type="match status" value="1"/>
</dbReference>
<proteinExistence type="predicted"/>
<dbReference type="InterPro" id="IPR011051">
    <property type="entry name" value="RmlC_Cupin_sf"/>
</dbReference>
<dbReference type="SUPFAM" id="SSF51182">
    <property type="entry name" value="RmlC-like cupins"/>
    <property type="match status" value="1"/>
</dbReference>
<dbReference type="InterPro" id="IPR018060">
    <property type="entry name" value="HTH_AraC"/>
</dbReference>